<evidence type="ECO:0000313" key="5">
    <source>
        <dbReference type="Proteomes" id="UP000028073"/>
    </source>
</evidence>
<evidence type="ECO:0000313" key="3">
    <source>
        <dbReference type="EMBL" id="KEQ11539.1"/>
    </source>
</evidence>
<gene>
    <name evidence="4" type="ORF">GZ78_17625</name>
    <name evidence="3" type="ORF">GZ78_28775</name>
    <name evidence="2" type="ORF">GZ78_29080</name>
</gene>
<dbReference type="Proteomes" id="UP000028073">
    <property type="component" value="Unassembled WGS sequence"/>
</dbReference>
<evidence type="ECO:0008006" key="6">
    <source>
        <dbReference type="Google" id="ProtNLM"/>
    </source>
</evidence>
<evidence type="ECO:0000313" key="2">
    <source>
        <dbReference type="EMBL" id="KEQ11357.1"/>
    </source>
</evidence>
<feature type="region of interest" description="Disordered" evidence="1">
    <location>
        <begin position="32"/>
        <end position="63"/>
    </location>
</feature>
<accession>A0A081MZB6</accession>
<evidence type="ECO:0000313" key="4">
    <source>
        <dbReference type="EMBL" id="KEQ17561.1"/>
    </source>
</evidence>
<feature type="compositionally biased region" description="Basic residues" evidence="1">
    <location>
        <begin position="35"/>
        <end position="63"/>
    </location>
</feature>
<reference evidence="3 5" key="1">
    <citation type="submission" date="2014-06" db="EMBL/GenBank/DDBJ databases">
        <title>Whole Genome Sequences of Three Symbiotic Endozoicomonas Bacteria.</title>
        <authorList>
            <person name="Neave M.J."/>
            <person name="Apprill A."/>
            <person name="Voolstra C.R."/>
        </authorList>
    </citation>
    <scope>NUCLEOTIDE SEQUENCE [LARGE SCALE GENOMIC DNA]</scope>
    <source>
        <strain evidence="3 5">DSM 25634</strain>
    </source>
</reference>
<dbReference type="AlphaFoldDB" id="A0A081MZB6"/>
<name>A0A081MZB6_9GAMM</name>
<keyword evidence="5" id="KW-1185">Reference proteome</keyword>
<sequence>MFHQTLLEAAGNWLEEKIASMLEIIGQHVAEPRAVKKRPKPHKRLQHPRAQARRLKKYQGKAA</sequence>
<dbReference type="EMBL" id="JOKH01000003">
    <property type="protein sequence ID" value="KEQ17561.1"/>
    <property type="molecule type" value="Genomic_DNA"/>
</dbReference>
<organism evidence="3 5">
    <name type="scientific">Endozoicomonas numazuensis</name>
    <dbReference type="NCBI Taxonomy" id="1137799"/>
    <lineage>
        <taxon>Bacteria</taxon>
        <taxon>Pseudomonadati</taxon>
        <taxon>Pseudomonadota</taxon>
        <taxon>Gammaproteobacteria</taxon>
        <taxon>Oceanospirillales</taxon>
        <taxon>Endozoicomonadaceae</taxon>
        <taxon>Endozoicomonas</taxon>
    </lineage>
</organism>
<protein>
    <recommendedName>
        <fullName evidence="6">Transposase</fullName>
    </recommendedName>
</protein>
<proteinExistence type="predicted"/>
<comment type="caution">
    <text evidence="3">The sequence shown here is derived from an EMBL/GenBank/DDBJ whole genome shotgun (WGS) entry which is preliminary data.</text>
</comment>
<dbReference type="EMBL" id="JOKH01000014">
    <property type="protein sequence ID" value="KEQ11539.1"/>
    <property type="molecule type" value="Genomic_DNA"/>
</dbReference>
<dbReference type="EMBL" id="JOKH01000017">
    <property type="protein sequence ID" value="KEQ11357.1"/>
    <property type="molecule type" value="Genomic_DNA"/>
</dbReference>
<evidence type="ECO:0000256" key="1">
    <source>
        <dbReference type="SAM" id="MobiDB-lite"/>
    </source>
</evidence>